<keyword evidence="1" id="KW-1133">Transmembrane helix</keyword>
<dbReference type="Pfam" id="PF06966">
    <property type="entry name" value="DUF1295"/>
    <property type="match status" value="1"/>
</dbReference>
<feature type="transmembrane region" description="Helical" evidence="1">
    <location>
        <begin position="219"/>
        <end position="237"/>
    </location>
</feature>
<dbReference type="PANTHER" id="PTHR32251:SF23">
    <property type="entry name" value="3-OXO-5-ALPHA-STEROID 4-DEHYDROGENASE (DUF1295)"/>
    <property type="match status" value="1"/>
</dbReference>
<dbReference type="EMBL" id="RHHB01000027">
    <property type="protein sequence ID" value="RNB47019.1"/>
    <property type="molecule type" value="Genomic_DNA"/>
</dbReference>
<evidence type="ECO:0000313" key="3">
    <source>
        <dbReference type="Proteomes" id="UP000275048"/>
    </source>
</evidence>
<dbReference type="InterPro" id="IPR010721">
    <property type="entry name" value="UstE-like"/>
</dbReference>
<dbReference type="Gene3D" id="1.20.120.1630">
    <property type="match status" value="1"/>
</dbReference>
<name>A0A3M8A701_9MICO</name>
<organism evidence="2 3">
    <name type="scientific">Agromyces tardus</name>
    <dbReference type="NCBI Taxonomy" id="2583849"/>
    <lineage>
        <taxon>Bacteria</taxon>
        <taxon>Bacillati</taxon>
        <taxon>Actinomycetota</taxon>
        <taxon>Actinomycetes</taxon>
        <taxon>Micrococcales</taxon>
        <taxon>Microbacteriaceae</taxon>
        <taxon>Agromyces</taxon>
    </lineage>
</organism>
<dbReference type="Proteomes" id="UP000275048">
    <property type="component" value="Unassembled WGS sequence"/>
</dbReference>
<keyword evidence="1" id="KW-0812">Transmembrane</keyword>
<reference evidence="2 3" key="1">
    <citation type="submission" date="2018-10" db="EMBL/GenBank/DDBJ databases">
        <title>Isolation, diversity and antibacterial activity of antinobacteria from the wheat rhizosphere soil.</title>
        <authorList>
            <person name="Sun T."/>
        </authorList>
    </citation>
    <scope>NUCLEOTIDE SEQUENCE [LARGE SCALE GENOMIC DNA]</scope>
    <source>
        <strain evidence="2 3">SJ-23</strain>
    </source>
</reference>
<evidence type="ECO:0000256" key="1">
    <source>
        <dbReference type="SAM" id="Phobius"/>
    </source>
</evidence>
<dbReference type="OrthoDB" id="9779233at2"/>
<dbReference type="PANTHER" id="PTHR32251">
    <property type="entry name" value="3-OXO-5-ALPHA-STEROID 4-DEHYDROGENASE"/>
    <property type="match status" value="1"/>
</dbReference>
<sequence length="276" mass="31129">MGPVSVCLLICAALTAATWIASIATREYSWVDRIWSIAPIVYVWVFAIATAFDARLVLMAALVTIWGLRLTFNFARKGGYRPGGEDYRWAVLRGRMSPARFRLFNLFFISIYQNALILLFCLPAATVAGSARPPLGGWDVALAVVFLGFLVGETVADEQQWRFHRWKAAERAAGRTPEPGFLQSGLFRVSRHPNYFFEQAQWWVFYGFAIVATGVWLHWSIAGAVLLSVLFVGSTVFTEQISRSKYPDYDDYRARTSPLVPWFPRSPRAAADRRTA</sequence>
<feature type="transmembrane region" description="Helical" evidence="1">
    <location>
        <begin position="137"/>
        <end position="156"/>
    </location>
</feature>
<protein>
    <submittedName>
        <fullName evidence="2">DUF1295 domain-containing protein</fullName>
    </submittedName>
</protein>
<gene>
    <name evidence="2" type="ORF">EDM22_12800</name>
</gene>
<evidence type="ECO:0000313" key="2">
    <source>
        <dbReference type="EMBL" id="RNB47019.1"/>
    </source>
</evidence>
<dbReference type="AlphaFoldDB" id="A0A3M8A701"/>
<dbReference type="RefSeq" id="WP_122937474.1">
    <property type="nucleotide sequence ID" value="NZ_JBHSNT010000069.1"/>
</dbReference>
<accession>A0A3M8A701</accession>
<feature type="transmembrane region" description="Helical" evidence="1">
    <location>
        <begin position="103"/>
        <end position="125"/>
    </location>
</feature>
<proteinExistence type="predicted"/>
<keyword evidence="3" id="KW-1185">Reference proteome</keyword>
<feature type="transmembrane region" description="Helical" evidence="1">
    <location>
        <begin position="41"/>
        <end position="68"/>
    </location>
</feature>
<comment type="caution">
    <text evidence="2">The sequence shown here is derived from an EMBL/GenBank/DDBJ whole genome shotgun (WGS) entry which is preliminary data.</text>
</comment>
<keyword evidence="1" id="KW-0472">Membrane</keyword>
<dbReference type="GO" id="GO:0016020">
    <property type="term" value="C:membrane"/>
    <property type="evidence" value="ECO:0007669"/>
    <property type="project" value="TreeGrafter"/>
</dbReference>